<dbReference type="PANTHER" id="PTHR23089">
    <property type="entry name" value="HISTIDINE TRIAD HIT PROTEIN"/>
    <property type="match status" value="1"/>
</dbReference>
<dbReference type="Gene3D" id="3.30.428.10">
    <property type="entry name" value="HIT-like"/>
    <property type="match status" value="1"/>
</dbReference>
<dbReference type="AlphaFoldDB" id="A0A381NUP9"/>
<dbReference type="InterPro" id="IPR001310">
    <property type="entry name" value="Histidine_triad_HIT"/>
</dbReference>
<dbReference type="PRINTS" id="PR00332">
    <property type="entry name" value="HISTRIAD"/>
</dbReference>
<dbReference type="InterPro" id="IPR011146">
    <property type="entry name" value="HIT-like"/>
</dbReference>
<dbReference type="PROSITE" id="PS51084">
    <property type="entry name" value="HIT_2"/>
    <property type="match status" value="1"/>
</dbReference>
<dbReference type="EMBL" id="UINC01000612">
    <property type="protein sequence ID" value="SUZ58331.1"/>
    <property type="molecule type" value="Genomic_DNA"/>
</dbReference>
<dbReference type="Pfam" id="PF01230">
    <property type="entry name" value="HIT"/>
    <property type="match status" value="1"/>
</dbReference>
<dbReference type="InterPro" id="IPR036265">
    <property type="entry name" value="HIT-like_sf"/>
</dbReference>
<dbReference type="SUPFAM" id="SSF54197">
    <property type="entry name" value="HIT-like"/>
    <property type="match status" value="1"/>
</dbReference>
<sequence length="121" mass="13317">MDRSKCLFCDIVQGKLPSTNIYSDDQCIAFNDINPVANVHVLVIPREHVTYLTETTKQHEKLLGHLMRVGARVANQMGTAEDGYRVTVNQGANAGQIVDHLHLHVLGGEQLNSLGTTLENP</sequence>
<evidence type="ECO:0000259" key="1">
    <source>
        <dbReference type="PROSITE" id="PS51084"/>
    </source>
</evidence>
<organism evidence="2">
    <name type="scientific">marine metagenome</name>
    <dbReference type="NCBI Taxonomy" id="408172"/>
    <lineage>
        <taxon>unclassified sequences</taxon>
        <taxon>metagenomes</taxon>
        <taxon>ecological metagenomes</taxon>
    </lineage>
</organism>
<dbReference type="GO" id="GO:0003824">
    <property type="term" value="F:catalytic activity"/>
    <property type="evidence" value="ECO:0007669"/>
    <property type="project" value="InterPro"/>
</dbReference>
<gene>
    <name evidence="2" type="ORF">METZ01_LOCUS11185</name>
</gene>
<dbReference type="PROSITE" id="PS00892">
    <property type="entry name" value="HIT_1"/>
    <property type="match status" value="1"/>
</dbReference>
<reference evidence="2" key="1">
    <citation type="submission" date="2018-05" db="EMBL/GenBank/DDBJ databases">
        <authorList>
            <person name="Lanie J.A."/>
            <person name="Ng W.-L."/>
            <person name="Kazmierczak K.M."/>
            <person name="Andrzejewski T.M."/>
            <person name="Davidsen T.M."/>
            <person name="Wayne K.J."/>
            <person name="Tettelin H."/>
            <person name="Glass J.I."/>
            <person name="Rusch D."/>
            <person name="Podicherti R."/>
            <person name="Tsui H.-C.T."/>
            <person name="Winkler M.E."/>
        </authorList>
    </citation>
    <scope>NUCLEOTIDE SEQUENCE</scope>
</reference>
<protein>
    <recommendedName>
        <fullName evidence="1">HIT domain-containing protein</fullName>
    </recommendedName>
</protein>
<name>A0A381NUP9_9ZZZZ</name>
<proteinExistence type="predicted"/>
<dbReference type="InterPro" id="IPR019808">
    <property type="entry name" value="Histidine_triad_CS"/>
</dbReference>
<evidence type="ECO:0000313" key="2">
    <source>
        <dbReference type="EMBL" id="SUZ58331.1"/>
    </source>
</evidence>
<accession>A0A381NUP9</accession>
<feature type="domain" description="HIT" evidence="1">
    <location>
        <begin position="7"/>
        <end position="116"/>
    </location>
</feature>
<dbReference type="CDD" id="cd01276">
    <property type="entry name" value="PKCI_related"/>
    <property type="match status" value="1"/>
</dbReference>